<dbReference type="Pfam" id="PF00043">
    <property type="entry name" value="GST_C"/>
    <property type="match status" value="1"/>
</dbReference>
<keyword evidence="7" id="KW-1185">Reference proteome</keyword>
<dbReference type="PROSITE" id="PS50404">
    <property type="entry name" value="GST_NTER"/>
    <property type="match status" value="1"/>
</dbReference>
<dbReference type="InterPro" id="IPR036249">
    <property type="entry name" value="Thioredoxin-like_sf"/>
</dbReference>
<dbReference type="InterPro" id="IPR004045">
    <property type="entry name" value="Glutathione_S-Trfase_N"/>
</dbReference>
<proteinExistence type="inferred from homology"/>
<dbReference type="SFLD" id="SFLDG00358">
    <property type="entry name" value="Main_(cytGST)"/>
    <property type="match status" value="1"/>
</dbReference>
<dbReference type="InterPro" id="IPR036282">
    <property type="entry name" value="Glutathione-S-Trfase_C_sf"/>
</dbReference>
<dbReference type="InterPro" id="IPR004046">
    <property type="entry name" value="GST_C"/>
</dbReference>
<organism evidence="6 7">
    <name type="scientific">Halteria grandinella</name>
    <dbReference type="NCBI Taxonomy" id="5974"/>
    <lineage>
        <taxon>Eukaryota</taxon>
        <taxon>Sar</taxon>
        <taxon>Alveolata</taxon>
        <taxon>Ciliophora</taxon>
        <taxon>Intramacronucleata</taxon>
        <taxon>Spirotrichea</taxon>
        <taxon>Stichotrichia</taxon>
        <taxon>Sporadotrichida</taxon>
        <taxon>Halteriidae</taxon>
        <taxon>Halteria</taxon>
    </lineage>
</organism>
<dbReference type="Pfam" id="PF02798">
    <property type="entry name" value="GST_N"/>
    <property type="match status" value="1"/>
</dbReference>
<dbReference type="PANTHER" id="PTHR43917:SF8">
    <property type="entry name" value="GH16740P-RELATED"/>
    <property type="match status" value="1"/>
</dbReference>
<dbReference type="GO" id="GO:0005737">
    <property type="term" value="C:cytoplasm"/>
    <property type="evidence" value="ECO:0007669"/>
    <property type="project" value="UniProtKB-SubCell"/>
</dbReference>
<dbReference type="EMBL" id="RRYP01014632">
    <property type="protein sequence ID" value="TNV75879.1"/>
    <property type="molecule type" value="Genomic_DNA"/>
</dbReference>
<dbReference type="PROSITE" id="PS50405">
    <property type="entry name" value="GST_CTER"/>
    <property type="match status" value="1"/>
</dbReference>
<dbReference type="OrthoDB" id="288530at2759"/>
<comment type="similarity">
    <text evidence="3">Belongs to the GST superfamily.</text>
</comment>
<keyword evidence="2" id="KW-0963">Cytoplasm</keyword>
<dbReference type="SFLD" id="SFLDS00019">
    <property type="entry name" value="Glutathione_Transferase_(cytos"/>
    <property type="match status" value="1"/>
</dbReference>
<dbReference type="Gene3D" id="1.20.1050.10">
    <property type="match status" value="1"/>
</dbReference>
<dbReference type="PANTHER" id="PTHR43917">
    <property type="match status" value="1"/>
</dbReference>
<dbReference type="AlphaFoldDB" id="A0A8J8NJU4"/>
<dbReference type="InterPro" id="IPR040079">
    <property type="entry name" value="Glutathione_S-Trfase"/>
</dbReference>
<comment type="subcellular location">
    <subcellularLocation>
        <location evidence="1">Cytoplasm</location>
    </subcellularLocation>
</comment>
<comment type="caution">
    <text evidence="6">The sequence shown here is derived from an EMBL/GenBank/DDBJ whole genome shotgun (WGS) entry which is preliminary data.</text>
</comment>
<protein>
    <recommendedName>
        <fullName evidence="8">Glutathione S-transferase</fullName>
    </recommendedName>
</protein>
<dbReference type="Gene3D" id="3.40.30.10">
    <property type="entry name" value="Glutaredoxin"/>
    <property type="match status" value="1"/>
</dbReference>
<sequence length="218" mass="24408">MTAKIYGHPLSIPTRIAQTVAKRVGQEAEFVLVDVIAGAQFEDSYKKLNPNQKIPLYQSGDFTLSESYAIAKYLTDRGEEASALYPREAKTRATIDMHLGVFNDLKTNALQLDYQLVINPKMFKVDTDAKVVAKCDATVKKILGEYEAHLSGKKYILGDSFTILDLIFTLQLLGLAFVSYDFGAEFPTLRKYYDDILAEQADLKAQHDEFHEGLKALA</sequence>
<gene>
    <name evidence="6" type="ORF">FGO68_gene16243</name>
</gene>
<accession>A0A8J8NJU4</accession>
<evidence type="ECO:0000313" key="6">
    <source>
        <dbReference type="EMBL" id="TNV75879.1"/>
    </source>
</evidence>
<name>A0A8J8NJU4_HALGN</name>
<dbReference type="InterPro" id="IPR051369">
    <property type="entry name" value="GST_Theta"/>
</dbReference>
<dbReference type="InterPro" id="IPR010987">
    <property type="entry name" value="Glutathione-S-Trfase_C-like"/>
</dbReference>
<evidence type="ECO:0000256" key="3">
    <source>
        <dbReference type="RuleBase" id="RU003494"/>
    </source>
</evidence>
<evidence type="ECO:0000259" key="5">
    <source>
        <dbReference type="PROSITE" id="PS50405"/>
    </source>
</evidence>
<dbReference type="SUPFAM" id="SSF47616">
    <property type="entry name" value="GST C-terminal domain-like"/>
    <property type="match status" value="1"/>
</dbReference>
<evidence type="ECO:0000259" key="4">
    <source>
        <dbReference type="PROSITE" id="PS50404"/>
    </source>
</evidence>
<evidence type="ECO:0000313" key="7">
    <source>
        <dbReference type="Proteomes" id="UP000785679"/>
    </source>
</evidence>
<evidence type="ECO:0000256" key="2">
    <source>
        <dbReference type="ARBA" id="ARBA00022490"/>
    </source>
</evidence>
<feature type="domain" description="GST N-terminal" evidence="4">
    <location>
        <begin position="1"/>
        <end position="82"/>
    </location>
</feature>
<evidence type="ECO:0000256" key="1">
    <source>
        <dbReference type="ARBA" id="ARBA00004496"/>
    </source>
</evidence>
<dbReference type="SUPFAM" id="SSF52833">
    <property type="entry name" value="Thioredoxin-like"/>
    <property type="match status" value="1"/>
</dbReference>
<reference evidence="6" key="1">
    <citation type="submission" date="2019-06" db="EMBL/GenBank/DDBJ databases">
        <authorList>
            <person name="Zheng W."/>
        </authorList>
    </citation>
    <scope>NUCLEOTIDE SEQUENCE</scope>
    <source>
        <strain evidence="6">QDHG01</strain>
    </source>
</reference>
<dbReference type="Proteomes" id="UP000785679">
    <property type="component" value="Unassembled WGS sequence"/>
</dbReference>
<evidence type="ECO:0008006" key="8">
    <source>
        <dbReference type="Google" id="ProtNLM"/>
    </source>
</evidence>
<feature type="domain" description="GST C-terminal" evidence="5">
    <location>
        <begin position="88"/>
        <end position="217"/>
    </location>
</feature>